<proteinExistence type="predicted"/>
<dbReference type="Proteomes" id="UP000800094">
    <property type="component" value="Unassembled WGS sequence"/>
</dbReference>
<keyword evidence="1" id="KW-0732">Signal</keyword>
<evidence type="ECO:0000313" key="2">
    <source>
        <dbReference type="EMBL" id="KAF2254361.1"/>
    </source>
</evidence>
<feature type="signal peptide" evidence="1">
    <location>
        <begin position="1"/>
        <end position="22"/>
    </location>
</feature>
<dbReference type="EMBL" id="ML987190">
    <property type="protein sequence ID" value="KAF2254361.1"/>
    <property type="molecule type" value="Genomic_DNA"/>
</dbReference>
<protein>
    <submittedName>
        <fullName evidence="2">Uncharacterized protein</fullName>
    </submittedName>
</protein>
<dbReference type="RefSeq" id="XP_033689365.1">
    <property type="nucleotide sequence ID" value="XM_033819765.1"/>
</dbReference>
<evidence type="ECO:0000256" key="1">
    <source>
        <dbReference type="SAM" id="SignalP"/>
    </source>
</evidence>
<gene>
    <name evidence="2" type="ORF">BU26DRAFT_137035</name>
</gene>
<reference evidence="2" key="1">
    <citation type="journal article" date="2020" name="Stud. Mycol.">
        <title>101 Dothideomycetes genomes: a test case for predicting lifestyles and emergence of pathogens.</title>
        <authorList>
            <person name="Haridas S."/>
            <person name="Albert R."/>
            <person name="Binder M."/>
            <person name="Bloem J."/>
            <person name="Labutti K."/>
            <person name="Salamov A."/>
            <person name="Andreopoulos B."/>
            <person name="Baker S."/>
            <person name="Barry K."/>
            <person name="Bills G."/>
            <person name="Bluhm B."/>
            <person name="Cannon C."/>
            <person name="Castanera R."/>
            <person name="Culley D."/>
            <person name="Daum C."/>
            <person name="Ezra D."/>
            <person name="Gonzalez J."/>
            <person name="Henrissat B."/>
            <person name="Kuo A."/>
            <person name="Liang C."/>
            <person name="Lipzen A."/>
            <person name="Lutzoni F."/>
            <person name="Magnuson J."/>
            <person name="Mondo S."/>
            <person name="Nolan M."/>
            <person name="Ohm R."/>
            <person name="Pangilinan J."/>
            <person name="Park H.-J."/>
            <person name="Ramirez L."/>
            <person name="Alfaro M."/>
            <person name="Sun H."/>
            <person name="Tritt A."/>
            <person name="Yoshinaga Y."/>
            <person name="Zwiers L.-H."/>
            <person name="Turgeon B."/>
            <person name="Goodwin S."/>
            <person name="Spatafora J."/>
            <person name="Crous P."/>
            <person name="Grigoriev I."/>
        </authorList>
    </citation>
    <scope>NUCLEOTIDE SEQUENCE</scope>
    <source>
        <strain evidence="2">CBS 122368</strain>
    </source>
</reference>
<organism evidence="2 3">
    <name type="scientific">Trematosphaeria pertusa</name>
    <dbReference type="NCBI Taxonomy" id="390896"/>
    <lineage>
        <taxon>Eukaryota</taxon>
        <taxon>Fungi</taxon>
        <taxon>Dikarya</taxon>
        <taxon>Ascomycota</taxon>
        <taxon>Pezizomycotina</taxon>
        <taxon>Dothideomycetes</taxon>
        <taxon>Pleosporomycetidae</taxon>
        <taxon>Pleosporales</taxon>
        <taxon>Massarineae</taxon>
        <taxon>Trematosphaeriaceae</taxon>
        <taxon>Trematosphaeria</taxon>
    </lineage>
</organism>
<dbReference type="GeneID" id="54573095"/>
<feature type="chain" id="PRO_5025667373" evidence="1">
    <location>
        <begin position="23"/>
        <end position="148"/>
    </location>
</feature>
<evidence type="ECO:0000313" key="3">
    <source>
        <dbReference type="Proteomes" id="UP000800094"/>
    </source>
</evidence>
<accession>A0A6A6IUX5</accession>
<sequence length="148" mass="16106">MHLSTFLLALLSSLFYAHSALARKDGYLFADYAAVQQMRETRSLIARSQSANDTSGQNYFVEFKHNYTYPALATDLSASNISHTLLSLFEPPGPWYVIRGAAVTLSPSTAAPSVSRYAGVKNMWAVEQVPSIGIGFHTFGVLLGAKVT</sequence>
<name>A0A6A6IUX5_9PLEO</name>
<dbReference type="AlphaFoldDB" id="A0A6A6IUX5"/>
<keyword evidence="3" id="KW-1185">Reference proteome</keyword>